<proteinExistence type="predicted"/>
<evidence type="ECO:0000256" key="7">
    <source>
        <dbReference type="ARBA" id="ARBA00025526"/>
    </source>
</evidence>
<dbReference type="GO" id="GO:0003723">
    <property type="term" value="F:RNA binding"/>
    <property type="evidence" value="ECO:0007669"/>
    <property type="project" value="InterPro"/>
</dbReference>
<dbReference type="InterPro" id="IPR004161">
    <property type="entry name" value="EFTu-like_2"/>
</dbReference>
<dbReference type="EMBL" id="AP026802">
    <property type="protein sequence ID" value="BDR57605.1"/>
    <property type="molecule type" value="Genomic_DNA"/>
</dbReference>
<dbReference type="InterPro" id="IPR000795">
    <property type="entry name" value="T_Tr_GTP-bd_dom"/>
</dbReference>
<dbReference type="PANTHER" id="PTHR43721">
    <property type="entry name" value="ELONGATION FACTOR TU-RELATED"/>
    <property type="match status" value="1"/>
</dbReference>
<evidence type="ECO:0000256" key="5">
    <source>
        <dbReference type="ARBA" id="ARBA00022917"/>
    </source>
</evidence>
<dbReference type="GO" id="GO:0001514">
    <property type="term" value="P:selenocysteine incorporation"/>
    <property type="evidence" value="ECO:0007669"/>
    <property type="project" value="InterPro"/>
</dbReference>
<protein>
    <recommendedName>
        <fullName evidence="2">Selenocysteine-specific elongation factor</fullName>
    </recommendedName>
    <alternativeName>
        <fullName evidence="8">SelB translation factor</fullName>
    </alternativeName>
</protein>
<dbReference type="Gene3D" id="1.10.10.2770">
    <property type="match status" value="1"/>
</dbReference>
<dbReference type="InterPro" id="IPR015190">
    <property type="entry name" value="Elong_fac_SelB-wing-hlx_typ-2"/>
</dbReference>
<keyword evidence="6" id="KW-0342">GTP-binding</keyword>
<evidence type="ECO:0000256" key="2">
    <source>
        <dbReference type="ARBA" id="ARBA00015953"/>
    </source>
</evidence>
<feature type="domain" description="Tr-type G" evidence="9">
    <location>
        <begin position="1"/>
        <end position="175"/>
    </location>
</feature>
<dbReference type="SUPFAM" id="SSF50465">
    <property type="entry name" value="EF-Tu/eEF-1alpha/eIF2-gamma C-terminal domain"/>
    <property type="match status" value="1"/>
</dbReference>
<dbReference type="CDD" id="cd15491">
    <property type="entry name" value="selB_III"/>
    <property type="match status" value="1"/>
</dbReference>
<dbReference type="InterPro" id="IPR036390">
    <property type="entry name" value="WH_DNA-bd_sf"/>
</dbReference>
<evidence type="ECO:0000256" key="1">
    <source>
        <dbReference type="ARBA" id="ARBA00004496"/>
    </source>
</evidence>
<dbReference type="RefSeq" id="WP_317635563.1">
    <property type="nucleotide sequence ID" value="NZ_AP026802.1"/>
</dbReference>
<keyword evidence="3" id="KW-0963">Cytoplasm</keyword>
<dbReference type="SUPFAM" id="SSF46785">
    <property type="entry name" value="Winged helix' DNA-binding domain"/>
    <property type="match status" value="2"/>
</dbReference>
<keyword evidence="5" id="KW-0648">Protein biosynthesis</keyword>
<dbReference type="Pfam" id="PF03144">
    <property type="entry name" value="GTP_EFTU_D2"/>
    <property type="match status" value="1"/>
</dbReference>
<reference evidence="10 11" key="1">
    <citation type="journal article" date="2023" name="Microbiol. Spectr.">
        <title>Symbiosis of Carpenter Bees with Uncharacterized Lactic Acid Bacteria Showing NAD Auxotrophy.</title>
        <authorList>
            <person name="Kawasaki S."/>
            <person name="Ozawa K."/>
            <person name="Mori T."/>
            <person name="Yamamoto A."/>
            <person name="Ito M."/>
            <person name="Ohkuma M."/>
            <person name="Sakamoto M."/>
            <person name="Matsutani M."/>
        </authorList>
    </citation>
    <scope>NUCLEOTIDE SEQUENCE [LARGE SCALE GENOMIC DNA]</scope>
    <source>
        <strain evidence="10 11">XA3</strain>
    </source>
</reference>
<gene>
    <name evidence="10" type="primary">selB</name>
    <name evidence="10" type="ORF">XA3_00460</name>
</gene>
<organism evidence="10 11">
    <name type="scientific">Xylocopilactobacillus apicola</name>
    <dbReference type="NCBI Taxonomy" id="2932184"/>
    <lineage>
        <taxon>Bacteria</taxon>
        <taxon>Bacillati</taxon>
        <taxon>Bacillota</taxon>
        <taxon>Bacilli</taxon>
        <taxon>Lactobacillales</taxon>
        <taxon>Lactobacillaceae</taxon>
        <taxon>Xylocopilactobacillus</taxon>
    </lineage>
</organism>
<dbReference type="InterPro" id="IPR015191">
    <property type="entry name" value="SelB_WHD4"/>
</dbReference>
<dbReference type="InterPro" id="IPR009000">
    <property type="entry name" value="Transl_B-barrel_sf"/>
</dbReference>
<evidence type="ECO:0000313" key="10">
    <source>
        <dbReference type="EMBL" id="BDR57605.1"/>
    </source>
</evidence>
<dbReference type="GO" id="GO:0005737">
    <property type="term" value="C:cytoplasm"/>
    <property type="evidence" value="ECO:0007669"/>
    <property type="project" value="UniProtKB-SubCell"/>
</dbReference>
<sequence length="632" mass="70734">MDQIVIATAGHVDHGKTTLIKSLTGVDTDTTEEEKSRGLTINLGFTFLKLPNDQRVGIVDVPGHEKFLKNMLAGLSGVDLVLLVIDVNESVMPQTIEHASILRLIGLTNFIIVLTKVKTTDQEMIEFTISDIKETFKSDPVLINAPIIKTDAASGFGLNDLIAEIQKMSQKIKPRKNTGFARLNIDRNFVIKGFGTVVTGTLLEGAVKNGDNLILYPEEKNVHVKSVRTYDQATDTALPGQRTALNVNLAADEISRGSVIATKNTVQITDEINVNLKTLNFKEQLLELNTRVHVYVGATEVLGRIYPLGTDDFKPESECFAQIRLEQPIVVKYGDHFIIRSYSPLITLGGGQILDPKPPTRKRFDQQILQQLKIRHRGKLKEMIVDYASYQKEYLLNPKDLAVTFNESPNIISREIENLITDQEIVKIDNQLLVIKNAKLKNQQIINELEKYHQQYPLRSGCPRSVVQAQLSAEIGESAAKVILKYLETKDLIRINGENYHLASFSPQLTKEDQAIQLEIHQRLVASGNTPPSIDELVNGQARAKEVLMSMIGDDVVLLDSETVIDREVYQKIAEQVRSFIKENGPMSLADYRDLTGSSRRYAMLVLTKMDQDGITERSSNKRILKKGHETT</sequence>
<dbReference type="InterPro" id="IPR050055">
    <property type="entry name" value="EF-Tu_GTPase"/>
</dbReference>
<dbReference type="Pfam" id="PF09107">
    <property type="entry name" value="WHD_3rd_SelB"/>
    <property type="match status" value="1"/>
</dbReference>
<dbReference type="InterPro" id="IPR036388">
    <property type="entry name" value="WH-like_DNA-bd_sf"/>
</dbReference>
<dbReference type="PRINTS" id="PR00315">
    <property type="entry name" value="ELONGATNFCT"/>
</dbReference>
<dbReference type="NCBIfam" id="TIGR00231">
    <property type="entry name" value="small_GTP"/>
    <property type="match status" value="1"/>
</dbReference>
<dbReference type="Gene3D" id="3.40.50.300">
    <property type="entry name" value="P-loop containing nucleotide triphosphate hydrolases"/>
    <property type="match status" value="1"/>
</dbReference>
<dbReference type="InterPro" id="IPR004535">
    <property type="entry name" value="Transl_elong_SelB"/>
</dbReference>
<dbReference type="SUPFAM" id="SSF50447">
    <property type="entry name" value="Translation proteins"/>
    <property type="match status" value="1"/>
</dbReference>
<dbReference type="Pfam" id="PF00009">
    <property type="entry name" value="GTP_EFTU"/>
    <property type="match status" value="1"/>
</dbReference>
<keyword evidence="4" id="KW-0547">Nucleotide-binding</keyword>
<dbReference type="Proteomes" id="UP001321861">
    <property type="component" value="Chromosome"/>
</dbReference>
<dbReference type="Gene3D" id="1.10.10.10">
    <property type="entry name" value="Winged helix-like DNA-binding domain superfamily/Winged helix DNA-binding domain"/>
    <property type="match status" value="1"/>
</dbReference>
<dbReference type="InterPro" id="IPR009001">
    <property type="entry name" value="Transl_elong_EF1A/Init_IF2_C"/>
</dbReference>
<evidence type="ECO:0000256" key="8">
    <source>
        <dbReference type="ARBA" id="ARBA00031615"/>
    </source>
</evidence>
<evidence type="ECO:0000256" key="4">
    <source>
        <dbReference type="ARBA" id="ARBA00022741"/>
    </source>
</evidence>
<evidence type="ECO:0000313" key="11">
    <source>
        <dbReference type="Proteomes" id="UP001321861"/>
    </source>
</evidence>
<evidence type="ECO:0000256" key="6">
    <source>
        <dbReference type="ARBA" id="ARBA00023134"/>
    </source>
</evidence>
<dbReference type="InterPro" id="IPR057335">
    <property type="entry name" value="Beta-barrel_SelB"/>
</dbReference>
<keyword evidence="10" id="KW-0251">Elongation factor</keyword>
<dbReference type="AlphaFoldDB" id="A0AAU9D5P8"/>
<dbReference type="SUPFAM" id="SSF52540">
    <property type="entry name" value="P-loop containing nucleoside triphosphate hydrolases"/>
    <property type="match status" value="1"/>
</dbReference>
<keyword evidence="11" id="KW-1185">Reference proteome</keyword>
<dbReference type="CDD" id="cd04171">
    <property type="entry name" value="SelB"/>
    <property type="match status" value="1"/>
</dbReference>
<dbReference type="PANTHER" id="PTHR43721:SF11">
    <property type="entry name" value="SELENOCYSTEINE-SPECIFIC ELONGATION FACTOR"/>
    <property type="match status" value="1"/>
</dbReference>
<dbReference type="KEGG" id="xap:XA3_00460"/>
<dbReference type="Gene3D" id="2.40.30.10">
    <property type="entry name" value="Translation factors"/>
    <property type="match status" value="1"/>
</dbReference>
<dbReference type="Pfam" id="PF09106">
    <property type="entry name" value="WHD_2nd_SelB"/>
    <property type="match status" value="1"/>
</dbReference>
<dbReference type="InterPro" id="IPR005225">
    <property type="entry name" value="Small_GTP-bd"/>
</dbReference>
<dbReference type="InterPro" id="IPR027417">
    <property type="entry name" value="P-loop_NTPase"/>
</dbReference>
<evidence type="ECO:0000256" key="3">
    <source>
        <dbReference type="ARBA" id="ARBA00022490"/>
    </source>
</evidence>
<comment type="function">
    <text evidence="7">Translation factor necessary for the incorporation of selenocysteine into proteins. It probably replaces EF-Tu for the insertion of selenocysteine directed by the UGA codon. SelB binds GTP and GDP.</text>
</comment>
<dbReference type="PROSITE" id="PS51722">
    <property type="entry name" value="G_TR_2"/>
    <property type="match status" value="1"/>
</dbReference>
<comment type="subcellular location">
    <subcellularLocation>
        <location evidence="1">Cytoplasm</location>
    </subcellularLocation>
</comment>
<dbReference type="GO" id="GO:0003924">
    <property type="term" value="F:GTPase activity"/>
    <property type="evidence" value="ECO:0007669"/>
    <property type="project" value="InterPro"/>
</dbReference>
<dbReference type="Pfam" id="PF25461">
    <property type="entry name" value="Beta-barrel_SelB"/>
    <property type="match status" value="1"/>
</dbReference>
<dbReference type="GO" id="GO:0003746">
    <property type="term" value="F:translation elongation factor activity"/>
    <property type="evidence" value="ECO:0007669"/>
    <property type="project" value="UniProtKB-KW"/>
</dbReference>
<accession>A0AAU9D5P8</accession>
<dbReference type="NCBIfam" id="TIGR00475">
    <property type="entry name" value="selB"/>
    <property type="match status" value="1"/>
</dbReference>
<name>A0AAU9D5P8_9LACO</name>
<dbReference type="GO" id="GO:0005525">
    <property type="term" value="F:GTP binding"/>
    <property type="evidence" value="ECO:0007669"/>
    <property type="project" value="UniProtKB-KW"/>
</dbReference>
<evidence type="ECO:0000259" key="9">
    <source>
        <dbReference type="PROSITE" id="PS51722"/>
    </source>
</evidence>